<evidence type="ECO:0000313" key="1">
    <source>
        <dbReference type="EMBL" id="AGF93512.1"/>
    </source>
</evidence>
<proteinExistence type="predicted"/>
<dbReference type="PROSITE" id="PS51257">
    <property type="entry name" value="PROKAR_LIPOPROTEIN"/>
    <property type="match status" value="1"/>
</dbReference>
<dbReference type="EMBL" id="JX684095">
    <property type="protein sequence ID" value="AGF93512.1"/>
    <property type="molecule type" value="Genomic_DNA"/>
</dbReference>
<dbReference type="Gene3D" id="2.60.40.2030">
    <property type="match status" value="1"/>
</dbReference>
<organism evidence="1">
    <name type="scientific">uncultured organism</name>
    <dbReference type="NCBI Taxonomy" id="155900"/>
    <lineage>
        <taxon>unclassified sequences</taxon>
        <taxon>environmental samples</taxon>
    </lineage>
</organism>
<gene>
    <name evidence="1" type="ORF">FLSS-29_0004</name>
</gene>
<dbReference type="SUPFAM" id="SSF141072">
    <property type="entry name" value="CalX-like"/>
    <property type="match status" value="1"/>
</dbReference>
<name>M1Q2N3_9ZZZZ</name>
<protein>
    <recommendedName>
        <fullName evidence="2">Calx-beta domain-containing protein</fullName>
    </recommendedName>
</protein>
<dbReference type="AlphaFoldDB" id="M1Q2N3"/>
<evidence type="ECO:0008006" key="2">
    <source>
        <dbReference type="Google" id="ProtNLM"/>
    </source>
</evidence>
<sequence>MRTLSYLASFFLAFVLVTGCDSSGTNTESLGDSTAVAFTQSSVVAPEDTGSVGVTVEVRDPGFKEFSFSVAVDESQSTAALGEDVTGPADTTITFPQSTTAGETAQIEYAVVDDARLGEGEETLTITVSGGEGASAGEIAQFTLTITENDEVIAIDDARATAGSDEVVNVQGVVTRAFGAYARIQDTSGPTGASGIVIRQTGDGETATAFRQDIEDGTIQPGTVLSVRGSVSAFSGLLQFNGGDLDLYQISGQGEPPAPQVISLDEVQDGSGEEYESELVRIEGLTLPDATDNTFEEGSYTAEDADGTQGTLRIQGDDETAVIGEPIPGGTFAFEGVVGQFNFGFGGAVEPDEGYQLIPVRPGDIQ</sequence>
<dbReference type="InterPro" id="IPR038081">
    <property type="entry name" value="CalX-like_sf"/>
</dbReference>
<accession>M1Q2N3</accession>
<reference evidence="1" key="1">
    <citation type="journal article" date="2013" name="Syst. Appl. Microbiol.">
        <title>New insights into the archaeal diversity of a hypersaline microbial mat obtained by a metagenomic approach.</title>
        <authorList>
            <person name="Lopez-Lopez A."/>
            <person name="Richter M."/>
            <person name="Pena A."/>
            <person name="Tamames J."/>
            <person name="Rossello-Mora R."/>
        </authorList>
    </citation>
    <scope>NUCLEOTIDE SEQUENCE</scope>
</reference>